<evidence type="ECO:0000256" key="4">
    <source>
        <dbReference type="ARBA" id="ARBA00022692"/>
    </source>
</evidence>
<dbReference type="PANTHER" id="PTHR30069:SF29">
    <property type="entry name" value="HEMOGLOBIN AND HEMOGLOBIN-HAPTOGLOBIN-BINDING PROTEIN 1-RELATED"/>
    <property type="match status" value="1"/>
</dbReference>
<evidence type="ECO:0000256" key="7">
    <source>
        <dbReference type="ARBA" id="ARBA00023136"/>
    </source>
</evidence>
<evidence type="ECO:0000256" key="10">
    <source>
        <dbReference type="PROSITE-ProRule" id="PRU01360"/>
    </source>
</evidence>
<dbReference type="InterPro" id="IPR037066">
    <property type="entry name" value="Plug_dom_sf"/>
</dbReference>
<dbReference type="GO" id="GO:0015344">
    <property type="term" value="F:siderophore uptake transmembrane transporter activity"/>
    <property type="evidence" value="ECO:0007669"/>
    <property type="project" value="TreeGrafter"/>
</dbReference>
<dbReference type="OrthoDB" id="9764669at2"/>
<dbReference type="EMBL" id="QEHR01000001">
    <property type="protein sequence ID" value="PVW17151.1"/>
    <property type="molecule type" value="Genomic_DNA"/>
</dbReference>
<feature type="domain" description="TonB-dependent receptor-like beta-barrel" evidence="13">
    <location>
        <begin position="338"/>
        <end position="774"/>
    </location>
</feature>
<evidence type="ECO:0000256" key="5">
    <source>
        <dbReference type="ARBA" id="ARBA00022729"/>
    </source>
</evidence>
<dbReference type="GO" id="GO:0009279">
    <property type="term" value="C:cell outer membrane"/>
    <property type="evidence" value="ECO:0007669"/>
    <property type="project" value="UniProtKB-SubCell"/>
</dbReference>
<keyword evidence="6 11" id="KW-0798">TonB box</keyword>
<evidence type="ECO:0000256" key="11">
    <source>
        <dbReference type="RuleBase" id="RU003357"/>
    </source>
</evidence>
<dbReference type="Pfam" id="PF00593">
    <property type="entry name" value="TonB_dep_Rec_b-barrel"/>
    <property type="match status" value="1"/>
</dbReference>
<dbReference type="Proteomes" id="UP000245962">
    <property type="component" value="Unassembled WGS sequence"/>
</dbReference>
<keyword evidence="8 15" id="KW-0675">Receptor</keyword>
<dbReference type="CDD" id="cd01347">
    <property type="entry name" value="ligand_gated_channel"/>
    <property type="match status" value="1"/>
</dbReference>
<dbReference type="Pfam" id="PF13715">
    <property type="entry name" value="CarbopepD_reg_2"/>
    <property type="match status" value="1"/>
</dbReference>
<dbReference type="PANTHER" id="PTHR30069">
    <property type="entry name" value="TONB-DEPENDENT OUTER MEMBRANE RECEPTOR"/>
    <property type="match status" value="1"/>
</dbReference>
<keyword evidence="4 10" id="KW-0812">Transmembrane</keyword>
<evidence type="ECO:0000256" key="9">
    <source>
        <dbReference type="ARBA" id="ARBA00023237"/>
    </source>
</evidence>
<evidence type="ECO:0000256" key="6">
    <source>
        <dbReference type="ARBA" id="ARBA00023077"/>
    </source>
</evidence>
<keyword evidence="3 10" id="KW-1134">Transmembrane beta strand</keyword>
<comment type="caution">
    <text evidence="15">The sequence shown here is derived from an EMBL/GenBank/DDBJ whole genome shotgun (WGS) entry which is preliminary data.</text>
</comment>
<keyword evidence="9 10" id="KW-0998">Cell outer membrane</keyword>
<evidence type="ECO:0000313" key="15">
    <source>
        <dbReference type="EMBL" id="PVW17151.1"/>
    </source>
</evidence>
<dbReference type="Gene3D" id="2.40.170.20">
    <property type="entry name" value="TonB-dependent receptor, beta-barrel domain"/>
    <property type="match status" value="1"/>
</dbReference>
<reference evidence="15 16" key="1">
    <citation type="submission" date="2018-04" db="EMBL/GenBank/DDBJ databases">
        <title>Marixanthomonas spongiae HN-E44 sp. nov., isolated from a marine sponge.</title>
        <authorList>
            <person name="Luo L."/>
            <person name="Zhuang L."/>
        </authorList>
    </citation>
    <scope>NUCLEOTIDE SEQUENCE [LARGE SCALE GENOMIC DNA]</scope>
    <source>
        <strain evidence="15 16">HN-E44</strain>
    </source>
</reference>
<dbReference type="PROSITE" id="PS52016">
    <property type="entry name" value="TONB_DEPENDENT_REC_3"/>
    <property type="match status" value="1"/>
</dbReference>
<evidence type="ECO:0000256" key="12">
    <source>
        <dbReference type="SAM" id="SignalP"/>
    </source>
</evidence>
<evidence type="ECO:0000256" key="8">
    <source>
        <dbReference type="ARBA" id="ARBA00023170"/>
    </source>
</evidence>
<comment type="subcellular location">
    <subcellularLocation>
        <location evidence="1 10">Cell outer membrane</location>
        <topology evidence="1 10">Multi-pass membrane protein</topology>
    </subcellularLocation>
</comment>
<gene>
    <name evidence="15" type="ORF">DDV96_01130</name>
</gene>
<keyword evidence="2 10" id="KW-0813">Transport</keyword>
<dbReference type="RefSeq" id="WP_116692896.1">
    <property type="nucleotide sequence ID" value="NZ_QEHR01000001.1"/>
</dbReference>
<keyword evidence="7 10" id="KW-0472">Membrane</keyword>
<evidence type="ECO:0000259" key="14">
    <source>
        <dbReference type="Pfam" id="PF07715"/>
    </source>
</evidence>
<evidence type="ECO:0000256" key="3">
    <source>
        <dbReference type="ARBA" id="ARBA00022452"/>
    </source>
</evidence>
<evidence type="ECO:0000313" key="16">
    <source>
        <dbReference type="Proteomes" id="UP000245962"/>
    </source>
</evidence>
<dbReference type="Pfam" id="PF07715">
    <property type="entry name" value="Plug"/>
    <property type="match status" value="1"/>
</dbReference>
<proteinExistence type="inferred from homology"/>
<feature type="domain" description="TonB-dependent receptor plug" evidence="14">
    <location>
        <begin position="114"/>
        <end position="220"/>
    </location>
</feature>
<evidence type="ECO:0000259" key="13">
    <source>
        <dbReference type="Pfam" id="PF00593"/>
    </source>
</evidence>
<dbReference type="AlphaFoldDB" id="A0A2U0I7S0"/>
<dbReference type="InterPro" id="IPR010917">
    <property type="entry name" value="TonB_rcpt_CS"/>
</dbReference>
<feature type="chain" id="PRO_5015612645" evidence="12">
    <location>
        <begin position="20"/>
        <end position="801"/>
    </location>
</feature>
<dbReference type="InterPro" id="IPR036942">
    <property type="entry name" value="Beta-barrel_TonB_sf"/>
</dbReference>
<organism evidence="15 16">
    <name type="scientific">Marixanthomonas spongiae</name>
    <dbReference type="NCBI Taxonomy" id="2174845"/>
    <lineage>
        <taxon>Bacteria</taxon>
        <taxon>Pseudomonadati</taxon>
        <taxon>Bacteroidota</taxon>
        <taxon>Flavobacteriia</taxon>
        <taxon>Flavobacteriales</taxon>
        <taxon>Flavobacteriaceae</taxon>
        <taxon>Marixanthomonas</taxon>
    </lineage>
</organism>
<keyword evidence="16" id="KW-1185">Reference proteome</keyword>
<keyword evidence="5 12" id="KW-0732">Signal</keyword>
<evidence type="ECO:0000256" key="1">
    <source>
        <dbReference type="ARBA" id="ARBA00004571"/>
    </source>
</evidence>
<dbReference type="GO" id="GO:0044718">
    <property type="term" value="P:siderophore transmembrane transport"/>
    <property type="evidence" value="ECO:0007669"/>
    <property type="project" value="TreeGrafter"/>
</dbReference>
<accession>A0A2U0I7S0</accession>
<evidence type="ECO:0000256" key="2">
    <source>
        <dbReference type="ARBA" id="ARBA00022448"/>
    </source>
</evidence>
<name>A0A2U0I7S0_9FLAO</name>
<protein>
    <submittedName>
        <fullName evidence="15">TonB-dependent receptor</fullName>
    </submittedName>
</protein>
<feature type="signal peptide" evidence="12">
    <location>
        <begin position="1"/>
        <end position="19"/>
    </location>
</feature>
<dbReference type="InterPro" id="IPR039426">
    <property type="entry name" value="TonB-dep_rcpt-like"/>
</dbReference>
<dbReference type="InterPro" id="IPR012910">
    <property type="entry name" value="Plug_dom"/>
</dbReference>
<dbReference type="PROSITE" id="PS01156">
    <property type="entry name" value="TONB_DEPENDENT_REC_2"/>
    <property type="match status" value="1"/>
</dbReference>
<comment type="similarity">
    <text evidence="10 11">Belongs to the TonB-dependent receptor family.</text>
</comment>
<dbReference type="InterPro" id="IPR000531">
    <property type="entry name" value="Beta-barrel_TonB"/>
</dbReference>
<dbReference type="SUPFAM" id="SSF56935">
    <property type="entry name" value="Porins"/>
    <property type="match status" value="1"/>
</dbReference>
<dbReference type="Gene3D" id="2.170.130.10">
    <property type="entry name" value="TonB-dependent receptor, plug domain"/>
    <property type="match status" value="1"/>
</dbReference>
<sequence>MRHIILLMVLLGFVHMASAQVITIKDQTTEEPLELVTLISKSTHAYATTNGKGQADISALKDAEKIEIRTLGYKTEVKSYAQLEAENFLLFMEPSNISMDEVVISATRWNQSSSDVPSKITSISSEEIKLQNPQTAADLLGISGEVFIQKSQQGGGSPMIRGFATNRLVYTIDGVRMNTAIFRGGNLQNVISLDPFATEHAEVLFGPGSVIYGSDAIGGVMSFQTLTPQFSLDDKPYITGKAVMRYASANNEKTAHLDVNVGWKKWAFATSISSYDYDNLKQGSEGPDEFLRPYYVKRQDSMDVVVANEDPKIQRPSGYSQMNLMQKVRFKPNKNWDFQYGLHYSETSDYARYDRRQRTRNGKPRYGEWNYGPQKWMMNNLNVTHFKENSVYDQLSVRLAIQNFEESRISRNFNKPDRETRIEKVDAYSANVDFTKALGERHELYYGVEAITNDVNSTGTDLNIETGVSQPGPSRYPEATWSSYAAYVSDQFTINDQVLLQGGLRYNFIELDAEFDTQFYPFPFEKASLNNGNLTGSLGVVYRPTRDWVISSNASTAFRAPNVDDVGKVFDSEPGAVVVPNPDLEAEYAYNVDLGIAKVFDDVVKIDVTGYYTHLKNALVRRDFKLNGQDSIMYDGQLSQVQAIQNAAEAHVYGVQAGVEVKLPSGFGFSSDFNYQYGEEELDDGSTSRSRHAAPWFGVSRLTYAAQGLNMQLYMNYSGKREFEDLPESEKGKTEIYAIDDNGNPYAPGWYTLNYKASYRLSDMFTVTGGLENITDRRYRPYSSGISGPGRNFILSLRADF</sequence>